<dbReference type="InterPro" id="IPR015943">
    <property type="entry name" value="WD40/YVTN_repeat-like_dom_sf"/>
</dbReference>
<sequence>MILSKFSKAKNKITLNSRFAIFLLVLFVFLSVKAQKYDHYSVEDGLPGNMVYRVTQDKKGFVWAITDKGIARFNGNTFKIFNTKNGLPTNDIWDIQITNDHKLWYFSKSASLGYIENNEVFDFPAENPDEQLFPAIIFKIDNDIYFGYNNLSYYLHDGQWKLLDEATASDDDEKLARYLRYKNKMGDFVAANKQRYQRGLLRVLDSLGIIIGEKSYAVLNLNSNDLFEYNFPEAIKAKDPGLFRVHAVNGELQFTGPEFVANMDNDYQLVNLSFFSEDLKAHFAMRDKLGNLWMASLNQGLYKLPAVNRKNKYWLEGKRVRQLEDTPLGIIASVQDYGFYLYNASYDSFDLLNKSEGFVYGTAYIDQLSAAFLLTSKGIVKVNANGILQSFSPMARKICYHEGYLYGNVSSGLNQIDPIQMQVTRHIKGVGIKDIISYNNMLIVGTSNGLKQLKNDSLLPIQINGQVFSRPIMNLGKLPSGILLITTDGFGAYRTDLEEITQIEKTEYLSANSQVVQDNNLWLSTSQGVLQYDLDQTKITLKNTIGTEYGVPSVNTHTILAQGDALWIGTDNGLVKLPSDLQKQDQYLGIYVEKGSYAGKEINKVDKVDYQKSGTLSYVIGTIDFSQKKESSPYEYRLYPFETKWITTTSNIINFSNLPPNDYTLQLRKGQNSSTHKFSISPLWWQKPISKVVFVSLGSLLLLLLLLQIRRYEINKKLSKLEIQNKLTEFELYALRSQMNPHFVFNSLAAIQYCINNGDIRSAESYLVKFSRLVRQFFELSKQKEVTVSKEVELLKNYLDIEKLRFNEKLEYSIKIGDSVEVSKVNIPTMLLQPVVENAINHGIFNKESKGRVDIRFQQNGDNSLEVEIEDNGVGFVNTKKTDSGKRTSSHVLEDRLLFLNKSGKWDISLSHREAYPEKEDKGNITTFKITAIA</sequence>
<reference evidence="2 3" key="1">
    <citation type="submission" date="2018-02" db="EMBL/GenBank/DDBJ databases">
        <title>Genomic analysis of the strain RR4-38 isolated from a seawater recirculating aquaculture system.</title>
        <authorList>
            <person name="Kim Y.-S."/>
            <person name="Jang Y.H."/>
            <person name="Kim K.-H."/>
        </authorList>
    </citation>
    <scope>NUCLEOTIDE SEQUENCE [LARGE SCALE GENOMIC DNA]</scope>
    <source>
        <strain evidence="2 3">RR4-38</strain>
    </source>
</reference>
<dbReference type="InterPro" id="IPR010559">
    <property type="entry name" value="Sig_transdc_His_kin_internal"/>
</dbReference>
<evidence type="ECO:0000313" key="2">
    <source>
        <dbReference type="EMBL" id="AVI51613.1"/>
    </source>
</evidence>
<dbReference type="Gene3D" id="2.130.10.10">
    <property type="entry name" value="YVTN repeat-like/Quinoprotein amine dehydrogenase"/>
    <property type="match status" value="2"/>
</dbReference>
<name>A0A2S0HZL6_9FLAO</name>
<dbReference type="Gene3D" id="3.30.565.10">
    <property type="entry name" value="Histidine kinase-like ATPase, C-terminal domain"/>
    <property type="match status" value="1"/>
</dbReference>
<dbReference type="Proteomes" id="UP000238442">
    <property type="component" value="Chromosome"/>
</dbReference>
<dbReference type="GO" id="GO:0000155">
    <property type="term" value="F:phosphorelay sensor kinase activity"/>
    <property type="evidence" value="ECO:0007669"/>
    <property type="project" value="InterPro"/>
</dbReference>
<dbReference type="PANTHER" id="PTHR34220:SF7">
    <property type="entry name" value="SENSOR HISTIDINE KINASE YPDA"/>
    <property type="match status" value="1"/>
</dbReference>
<dbReference type="Gene3D" id="2.60.40.10">
    <property type="entry name" value="Immunoglobulins"/>
    <property type="match status" value="1"/>
</dbReference>
<proteinExistence type="predicted"/>
<accession>A0A2S0HZL6</accession>
<evidence type="ECO:0000259" key="1">
    <source>
        <dbReference type="Pfam" id="PF06580"/>
    </source>
</evidence>
<dbReference type="GO" id="GO:0016020">
    <property type="term" value="C:membrane"/>
    <property type="evidence" value="ECO:0007669"/>
    <property type="project" value="InterPro"/>
</dbReference>
<dbReference type="SUPFAM" id="SSF63829">
    <property type="entry name" value="Calcium-dependent phosphotriesterase"/>
    <property type="match status" value="1"/>
</dbReference>
<dbReference type="SUPFAM" id="SSF55874">
    <property type="entry name" value="ATPase domain of HSP90 chaperone/DNA topoisomerase II/histidine kinase"/>
    <property type="match status" value="1"/>
</dbReference>
<protein>
    <recommendedName>
        <fullName evidence="1">Signal transduction histidine kinase internal region domain-containing protein</fullName>
    </recommendedName>
</protein>
<evidence type="ECO:0000313" key="3">
    <source>
        <dbReference type="Proteomes" id="UP000238442"/>
    </source>
</evidence>
<gene>
    <name evidence="2" type="ORF">C5O00_10745</name>
</gene>
<organism evidence="2 3">
    <name type="scientific">Pukyongia salina</name>
    <dbReference type="NCBI Taxonomy" id="2094025"/>
    <lineage>
        <taxon>Bacteria</taxon>
        <taxon>Pseudomonadati</taxon>
        <taxon>Bacteroidota</taxon>
        <taxon>Flavobacteriia</taxon>
        <taxon>Flavobacteriales</taxon>
        <taxon>Flavobacteriaceae</taxon>
        <taxon>Pukyongia</taxon>
    </lineage>
</organism>
<dbReference type="AlphaFoldDB" id="A0A2S0HZL6"/>
<dbReference type="Pfam" id="PF06580">
    <property type="entry name" value="His_kinase"/>
    <property type="match status" value="1"/>
</dbReference>
<dbReference type="KEGG" id="aue:C5O00_10745"/>
<dbReference type="PANTHER" id="PTHR34220">
    <property type="entry name" value="SENSOR HISTIDINE KINASE YPDA"/>
    <property type="match status" value="1"/>
</dbReference>
<dbReference type="InterPro" id="IPR036890">
    <property type="entry name" value="HATPase_C_sf"/>
</dbReference>
<dbReference type="InterPro" id="IPR050640">
    <property type="entry name" value="Bact_2-comp_sensor_kinase"/>
</dbReference>
<dbReference type="EMBL" id="CP027062">
    <property type="protein sequence ID" value="AVI51613.1"/>
    <property type="molecule type" value="Genomic_DNA"/>
</dbReference>
<feature type="domain" description="Signal transduction histidine kinase internal region" evidence="1">
    <location>
        <begin position="731"/>
        <end position="810"/>
    </location>
</feature>
<keyword evidence="3" id="KW-1185">Reference proteome</keyword>
<dbReference type="InterPro" id="IPR013783">
    <property type="entry name" value="Ig-like_fold"/>
</dbReference>